<organism evidence="2 4">
    <name type="scientific">Streptococcus salivarius</name>
    <dbReference type="NCBI Taxonomy" id="1304"/>
    <lineage>
        <taxon>Bacteria</taxon>
        <taxon>Bacillati</taxon>
        <taxon>Bacillota</taxon>
        <taxon>Bacilli</taxon>
        <taxon>Lactobacillales</taxon>
        <taxon>Streptococcaceae</taxon>
        <taxon>Streptococcus</taxon>
    </lineage>
</organism>
<dbReference type="Proteomes" id="UP000027855">
    <property type="component" value="Unassembled WGS sequence"/>
</dbReference>
<proteinExistence type="predicted"/>
<feature type="transmembrane region" description="Helical" evidence="1">
    <location>
        <begin position="30"/>
        <end position="48"/>
    </location>
</feature>
<feature type="transmembrane region" description="Helical" evidence="1">
    <location>
        <begin position="76"/>
        <end position="96"/>
    </location>
</feature>
<sequence>MFLEFFDGVLGHYTFESDKVNVLIGGLPSLAYPLGQVIFVLLVYRLLVHQYFKKFLTMSPQDIWAWHKETFRKTKLSFIVIPIVYLFVFGMTYVLVDDVLATVTIYKDYRGPIAKTIDGQVEQIDISHVGTKTSSARINAHFVSSDGQTYDIHLINGDKRIANYMRHHKSESYTATLSFDKHGKPVYISKFWE</sequence>
<reference evidence="3" key="2">
    <citation type="submission" date="2023-01" db="EMBL/GenBank/DDBJ databases">
        <title>Human gut microbiome strain richness.</title>
        <authorList>
            <person name="Chen-Liaw A."/>
        </authorList>
    </citation>
    <scope>NUCLEOTIDE SEQUENCE</scope>
    <source>
        <strain evidence="3">1001283st1_B9_1001283B150217_161031</strain>
    </source>
</reference>
<reference evidence="2 4" key="1">
    <citation type="submission" date="2014-04" db="EMBL/GenBank/DDBJ databases">
        <title>Variable characteristics of bacteriocin-producing Streptococcus salivarius strains isolated from Malaysian subjects.</title>
        <authorList>
            <person name="Philip K."/>
            <person name="Barbour A."/>
        </authorList>
    </citation>
    <scope>NUCLEOTIDE SEQUENCE [LARGE SCALE GENOMIC DNA]</scope>
    <source>
        <strain evidence="2 4">NU10</strain>
    </source>
</reference>
<evidence type="ECO:0000313" key="3">
    <source>
        <dbReference type="EMBL" id="MDB8606349.1"/>
    </source>
</evidence>
<accession>A0A074JDK4</accession>
<keyword evidence="1" id="KW-0472">Membrane</keyword>
<comment type="caution">
    <text evidence="2">The sequence shown here is derived from an EMBL/GenBank/DDBJ whole genome shotgun (WGS) entry which is preliminary data.</text>
</comment>
<dbReference type="RefSeq" id="WP_037600739.1">
    <property type="nucleotide sequence ID" value="NZ_CP066093.1"/>
</dbReference>
<keyword evidence="1" id="KW-1133">Transmembrane helix</keyword>
<evidence type="ECO:0000256" key="1">
    <source>
        <dbReference type="SAM" id="Phobius"/>
    </source>
</evidence>
<dbReference type="EMBL" id="JAQMJO010000006">
    <property type="protein sequence ID" value="MDB8606349.1"/>
    <property type="molecule type" value="Genomic_DNA"/>
</dbReference>
<protein>
    <submittedName>
        <fullName evidence="2">Uncharacterized protein</fullName>
    </submittedName>
</protein>
<name>A0A074JDK4_STRSL</name>
<dbReference type="AlphaFoldDB" id="A0A074JDK4"/>
<evidence type="ECO:0000313" key="2">
    <source>
        <dbReference type="EMBL" id="KEO46469.1"/>
    </source>
</evidence>
<dbReference type="Proteomes" id="UP001212483">
    <property type="component" value="Unassembled WGS sequence"/>
</dbReference>
<keyword evidence="1" id="KW-0812">Transmembrane</keyword>
<evidence type="ECO:0000313" key="4">
    <source>
        <dbReference type="Proteomes" id="UP000027855"/>
    </source>
</evidence>
<dbReference type="EMBL" id="JJMT01000005">
    <property type="protein sequence ID" value="KEO46469.1"/>
    <property type="molecule type" value="Genomic_DNA"/>
</dbReference>
<gene>
    <name evidence="2" type="ORF">DL07_09150</name>
    <name evidence="3" type="ORF">PNU22_07665</name>
</gene>